<gene>
    <name evidence="2" type="ORF">SAMN05192558_103490</name>
</gene>
<dbReference type="PANTHER" id="PTHR42951">
    <property type="entry name" value="METALLO-BETA-LACTAMASE DOMAIN-CONTAINING"/>
    <property type="match status" value="1"/>
</dbReference>
<reference evidence="3" key="1">
    <citation type="submission" date="2016-10" db="EMBL/GenBank/DDBJ databases">
        <authorList>
            <person name="Varghese N."/>
            <person name="Submissions S."/>
        </authorList>
    </citation>
    <scope>NUCLEOTIDE SEQUENCE [LARGE SCALE GENOMIC DNA]</scope>
    <source>
        <strain evidence="3">IBRC-M 10655</strain>
    </source>
</reference>
<evidence type="ECO:0000259" key="1">
    <source>
        <dbReference type="SMART" id="SM00849"/>
    </source>
</evidence>
<evidence type="ECO:0000313" key="3">
    <source>
        <dbReference type="Proteomes" id="UP000199651"/>
    </source>
</evidence>
<dbReference type="CDD" id="cd16282">
    <property type="entry name" value="metallo-hydrolase-like_MBL-fold"/>
    <property type="match status" value="1"/>
</dbReference>
<dbReference type="InterPro" id="IPR001279">
    <property type="entry name" value="Metallo-B-lactamas"/>
</dbReference>
<keyword evidence="3" id="KW-1185">Reference proteome</keyword>
<name>A0A1H0KHP5_9PSEU</name>
<evidence type="ECO:0000313" key="2">
    <source>
        <dbReference type="EMBL" id="SDO55447.1"/>
    </source>
</evidence>
<dbReference type="SMART" id="SM00849">
    <property type="entry name" value="Lactamase_B"/>
    <property type="match status" value="1"/>
</dbReference>
<dbReference type="STRING" id="504798.SAMN05421871_102559"/>
<dbReference type="InterPro" id="IPR050855">
    <property type="entry name" value="NDM-1-like"/>
</dbReference>
<dbReference type="PANTHER" id="PTHR42951:SF4">
    <property type="entry name" value="ACYL-COENZYME A THIOESTERASE MBLAC2"/>
    <property type="match status" value="1"/>
</dbReference>
<dbReference type="Proteomes" id="UP000199651">
    <property type="component" value="Unassembled WGS sequence"/>
</dbReference>
<proteinExistence type="predicted"/>
<organism evidence="2 3">
    <name type="scientific">Actinokineospora alba</name>
    <dbReference type="NCBI Taxonomy" id="504798"/>
    <lineage>
        <taxon>Bacteria</taxon>
        <taxon>Bacillati</taxon>
        <taxon>Actinomycetota</taxon>
        <taxon>Actinomycetes</taxon>
        <taxon>Pseudonocardiales</taxon>
        <taxon>Pseudonocardiaceae</taxon>
        <taxon>Actinokineospora</taxon>
    </lineage>
</organism>
<accession>A0A1H0KHP5</accession>
<protein>
    <submittedName>
        <fullName evidence="2">Glyoxylase, beta-lactamase superfamily II</fullName>
    </submittedName>
</protein>
<dbReference type="RefSeq" id="WP_091372705.1">
    <property type="nucleotide sequence ID" value="NZ_FNDV01000002.1"/>
</dbReference>
<dbReference type="SUPFAM" id="SSF56281">
    <property type="entry name" value="Metallo-hydrolase/oxidoreductase"/>
    <property type="match status" value="1"/>
</dbReference>
<sequence length="232" mass="25030">MRWLEIADGVFARRYPELDQTLGLVVGQERCLVIDTGPDETHGLEWSTAIREITALPWTIVITHAHWDHFLGTSPLLPAPVWAHARCRAEMAVSTGAQVESWAAKYRAEGKPELAERLESARLVLPDHDTGDRTTLDLGGRPVELIHPGPGHTDNDVIVHIPDAAVVFAGDLVEEGAPPSVGEDSHPEHWPAALDVLLALNPRVVVPGHGEPVDAGFVVAQRAAIAGSTSPR</sequence>
<dbReference type="Pfam" id="PF00753">
    <property type="entry name" value="Lactamase_B"/>
    <property type="match status" value="1"/>
</dbReference>
<dbReference type="OrthoDB" id="2273115at2"/>
<feature type="domain" description="Metallo-beta-lactamase" evidence="1">
    <location>
        <begin position="19"/>
        <end position="209"/>
    </location>
</feature>
<dbReference type="Gene3D" id="3.60.15.10">
    <property type="entry name" value="Ribonuclease Z/Hydroxyacylglutathione hydrolase-like"/>
    <property type="match status" value="1"/>
</dbReference>
<dbReference type="EMBL" id="FNJB01000003">
    <property type="protein sequence ID" value="SDO55447.1"/>
    <property type="molecule type" value="Genomic_DNA"/>
</dbReference>
<dbReference type="InterPro" id="IPR036866">
    <property type="entry name" value="RibonucZ/Hydroxyglut_hydro"/>
</dbReference>
<dbReference type="AlphaFoldDB" id="A0A1H0KHP5"/>